<dbReference type="EMBL" id="CM056816">
    <property type="protein sequence ID" value="KAJ8633111.1"/>
    <property type="molecule type" value="Genomic_DNA"/>
</dbReference>
<name>A0ACC2LIR3_PERAE</name>
<evidence type="ECO:0000313" key="2">
    <source>
        <dbReference type="Proteomes" id="UP001234297"/>
    </source>
</evidence>
<proteinExistence type="predicted"/>
<accession>A0ACC2LIR3</accession>
<comment type="caution">
    <text evidence="1">The sequence shown here is derived from an EMBL/GenBank/DDBJ whole genome shotgun (WGS) entry which is preliminary data.</text>
</comment>
<gene>
    <name evidence="1" type="ORF">MRB53_026447</name>
</gene>
<protein>
    <submittedName>
        <fullName evidence="1">Uncharacterized protein</fullName>
    </submittedName>
</protein>
<sequence length="98" mass="10768">MHNQEIEGGSTSLYPPQISVSSLLPNLDLRRAKEEGTSHSYPDDDVFPDDGVFVFVLKRKIVSLLAHNRFCGREKIVGSAMYLACPVTLHLMAATPPA</sequence>
<dbReference type="Proteomes" id="UP001234297">
    <property type="component" value="Chromosome 8"/>
</dbReference>
<organism evidence="1 2">
    <name type="scientific">Persea americana</name>
    <name type="common">Avocado</name>
    <dbReference type="NCBI Taxonomy" id="3435"/>
    <lineage>
        <taxon>Eukaryota</taxon>
        <taxon>Viridiplantae</taxon>
        <taxon>Streptophyta</taxon>
        <taxon>Embryophyta</taxon>
        <taxon>Tracheophyta</taxon>
        <taxon>Spermatophyta</taxon>
        <taxon>Magnoliopsida</taxon>
        <taxon>Magnoliidae</taxon>
        <taxon>Laurales</taxon>
        <taxon>Lauraceae</taxon>
        <taxon>Persea</taxon>
    </lineage>
</organism>
<reference evidence="1 2" key="1">
    <citation type="journal article" date="2022" name="Hortic Res">
        <title>A haplotype resolved chromosomal level avocado genome allows analysis of novel avocado genes.</title>
        <authorList>
            <person name="Nath O."/>
            <person name="Fletcher S.J."/>
            <person name="Hayward A."/>
            <person name="Shaw L.M."/>
            <person name="Masouleh A.K."/>
            <person name="Furtado A."/>
            <person name="Henry R.J."/>
            <person name="Mitter N."/>
        </authorList>
    </citation>
    <scope>NUCLEOTIDE SEQUENCE [LARGE SCALE GENOMIC DNA]</scope>
    <source>
        <strain evidence="2">cv. Hass</strain>
    </source>
</reference>
<evidence type="ECO:0000313" key="1">
    <source>
        <dbReference type="EMBL" id="KAJ8633111.1"/>
    </source>
</evidence>
<keyword evidence="2" id="KW-1185">Reference proteome</keyword>